<reference evidence="1 2" key="1">
    <citation type="submission" date="2021-06" db="EMBL/GenBank/DDBJ databases">
        <title>Caerostris extrusa draft genome.</title>
        <authorList>
            <person name="Kono N."/>
            <person name="Arakawa K."/>
        </authorList>
    </citation>
    <scope>NUCLEOTIDE SEQUENCE [LARGE SCALE GENOMIC DNA]</scope>
</reference>
<sequence>MQDEEGSIAVGGMQKSHCFEIRVELGEIVTIDCRHTNRKRYLKAFFEDIFHRNLILVRLFLTLENTGSATVIVH</sequence>
<gene>
    <name evidence="1" type="ORF">CEXT_716941</name>
</gene>
<dbReference type="AlphaFoldDB" id="A0AAV4TRF1"/>
<proteinExistence type="predicted"/>
<comment type="caution">
    <text evidence="1">The sequence shown here is derived from an EMBL/GenBank/DDBJ whole genome shotgun (WGS) entry which is preliminary data.</text>
</comment>
<name>A0AAV4TRF1_CAEEX</name>
<accession>A0AAV4TRF1</accession>
<evidence type="ECO:0000313" key="1">
    <source>
        <dbReference type="EMBL" id="GIY47754.1"/>
    </source>
</evidence>
<organism evidence="1 2">
    <name type="scientific">Caerostris extrusa</name>
    <name type="common">Bark spider</name>
    <name type="synonym">Caerostris bankana</name>
    <dbReference type="NCBI Taxonomy" id="172846"/>
    <lineage>
        <taxon>Eukaryota</taxon>
        <taxon>Metazoa</taxon>
        <taxon>Ecdysozoa</taxon>
        <taxon>Arthropoda</taxon>
        <taxon>Chelicerata</taxon>
        <taxon>Arachnida</taxon>
        <taxon>Araneae</taxon>
        <taxon>Araneomorphae</taxon>
        <taxon>Entelegynae</taxon>
        <taxon>Araneoidea</taxon>
        <taxon>Araneidae</taxon>
        <taxon>Caerostris</taxon>
    </lineage>
</organism>
<evidence type="ECO:0000313" key="2">
    <source>
        <dbReference type="Proteomes" id="UP001054945"/>
    </source>
</evidence>
<keyword evidence="2" id="KW-1185">Reference proteome</keyword>
<dbReference type="Proteomes" id="UP001054945">
    <property type="component" value="Unassembled WGS sequence"/>
</dbReference>
<protein>
    <submittedName>
        <fullName evidence="1">Uncharacterized protein</fullName>
    </submittedName>
</protein>
<dbReference type="EMBL" id="BPLR01011619">
    <property type="protein sequence ID" value="GIY47754.1"/>
    <property type="molecule type" value="Genomic_DNA"/>
</dbReference>